<feature type="active site" description="O-isoaspartyl threonine intermediate" evidence="5">
    <location>
        <position position="12"/>
    </location>
</feature>
<accession>A0A075R4T5</accession>
<dbReference type="PRINTS" id="PR00139">
    <property type="entry name" value="ASNGLNASE"/>
</dbReference>
<evidence type="ECO:0000256" key="3">
    <source>
        <dbReference type="ARBA" id="ARBA00022801"/>
    </source>
</evidence>
<evidence type="ECO:0000256" key="1">
    <source>
        <dbReference type="ARBA" id="ARBA00010518"/>
    </source>
</evidence>
<dbReference type="RefSeq" id="WP_003338500.1">
    <property type="nucleotide sequence ID" value="NZ_CP007806.1"/>
</dbReference>
<evidence type="ECO:0000259" key="9">
    <source>
        <dbReference type="Pfam" id="PF00710"/>
    </source>
</evidence>
<feature type="active site" evidence="8">
    <location>
        <position position="88"/>
    </location>
</feature>
<dbReference type="EMBL" id="CP007806">
    <property type="protein sequence ID" value="AIG26188.1"/>
    <property type="molecule type" value="Genomic_DNA"/>
</dbReference>
<feature type="binding site" evidence="6">
    <location>
        <position position="55"/>
    </location>
    <ligand>
        <name>substrate</name>
    </ligand>
</feature>
<dbReference type="STRING" id="1042163.BRLA_c018660"/>
<proteinExistence type="inferred from homology"/>
<protein>
    <recommendedName>
        <fullName evidence="2">asparaginase</fullName>
        <ecNumber evidence="2">3.5.1.1</ecNumber>
    </recommendedName>
</protein>
<dbReference type="HOGENOM" id="CLU_019134_1_0_9"/>
<dbReference type="Pfam" id="PF00710">
    <property type="entry name" value="Asparaginase"/>
    <property type="match status" value="1"/>
</dbReference>
<dbReference type="InterPro" id="IPR027475">
    <property type="entry name" value="Asparaginase/glutaminase_AS2"/>
</dbReference>
<dbReference type="Proteomes" id="UP000005850">
    <property type="component" value="Chromosome"/>
</dbReference>
<sequence length="323" mass="35541">MKKVLVINTGGTIAMSVEEGTESVKPLDEHVLNHNLPYLSKYADVVMKDFVNLPSPHMTPAIMNKLREIIEQELLQDTYDGIVITHGTDTLEETAYFLDLTLPVTVPIVVTGAMRSSNELGADGPVNLISSVRTAIDPSSRNKGVLVVFNDEIHAARHVTKTHTSNVATFQSPSYGPIGTISKKSIQYHHAPLSREFYEISHADGNVPLIKAVTGMDPAWLHFLLDQKIDGMVIEAFGLGNLPPMILPVLKELLQRNVPIVVVSRCYNGQVQDLYGYEGGGRQLKDMGMIFSNGLNGQKARLKLLVALQQTVDSTKLQDCFDH</sequence>
<dbReference type="Gene3D" id="3.40.50.1170">
    <property type="entry name" value="L-asparaginase, N-terminal domain"/>
    <property type="match status" value="1"/>
</dbReference>
<dbReference type="SMART" id="SM00870">
    <property type="entry name" value="Asparaginase"/>
    <property type="match status" value="1"/>
</dbReference>
<dbReference type="Pfam" id="PF17763">
    <property type="entry name" value="Asparaginase_C"/>
    <property type="match status" value="1"/>
</dbReference>
<dbReference type="SFLD" id="SFLDS00057">
    <property type="entry name" value="Glutaminase/Asparaginase"/>
    <property type="match status" value="1"/>
</dbReference>
<dbReference type="FunFam" id="3.40.50.1170:FF:000001">
    <property type="entry name" value="L-asparaginase 2"/>
    <property type="match status" value="1"/>
</dbReference>
<evidence type="ECO:0000313" key="11">
    <source>
        <dbReference type="EMBL" id="AIG26188.1"/>
    </source>
</evidence>
<evidence type="ECO:0000256" key="8">
    <source>
        <dbReference type="PROSITE-ProRule" id="PRU10100"/>
    </source>
</evidence>
<dbReference type="PANTHER" id="PTHR11707">
    <property type="entry name" value="L-ASPARAGINASE"/>
    <property type="match status" value="1"/>
</dbReference>
<evidence type="ECO:0000256" key="2">
    <source>
        <dbReference type="ARBA" id="ARBA00012920"/>
    </source>
</evidence>
<dbReference type="PROSITE" id="PS00917">
    <property type="entry name" value="ASN_GLN_ASE_2"/>
    <property type="match status" value="1"/>
</dbReference>
<dbReference type="Gene3D" id="3.40.50.40">
    <property type="match status" value="1"/>
</dbReference>
<evidence type="ECO:0000256" key="5">
    <source>
        <dbReference type="PIRSR" id="PIRSR001220-1"/>
    </source>
</evidence>
<dbReference type="AlphaFoldDB" id="A0A075R4T5"/>
<name>A0A075R4T5_BRELA</name>
<dbReference type="InterPro" id="IPR040919">
    <property type="entry name" value="Asparaginase_C"/>
</dbReference>
<dbReference type="GO" id="GO:0004067">
    <property type="term" value="F:asparaginase activity"/>
    <property type="evidence" value="ECO:0007669"/>
    <property type="project" value="UniProtKB-UniRule"/>
</dbReference>
<dbReference type="InterPro" id="IPR006034">
    <property type="entry name" value="Asparaginase/glutaminase-like"/>
</dbReference>
<comment type="catalytic activity">
    <reaction evidence="4">
        <text>L-asparagine + H2O = L-aspartate + NH4(+)</text>
        <dbReference type="Rhea" id="RHEA:21016"/>
        <dbReference type="ChEBI" id="CHEBI:15377"/>
        <dbReference type="ChEBI" id="CHEBI:28938"/>
        <dbReference type="ChEBI" id="CHEBI:29991"/>
        <dbReference type="ChEBI" id="CHEBI:58048"/>
        <dbReference type="EC" id="3.5.1.1"/>
    </reaction>
</comment>
<organism evidence="11 12">
    <name type="scientific">Brevibacillus laterosporus LMG 15441</name>
    <dbReference type="NCBI Taxonomy" id="1042163"/>
    <lineage>
        <taxon>Bacteria</taxon>
        <taxon>Bacillati</taxon>
        <taxon>Bacillota</taxon>
        <taxon>Bacilli</taxon>
        <taxon>Bacillales</taxon>
        <taxon>Paenibacillaceae</taxon>
        <taxon>Brevibacillus</taxon>
    </lineage>
</organism>
<dbReference type="InterPro" id="IPR037152">
    <property type="entry name" value="L-asparaginase_N_sf"/>
</dbReference>
<evidence type="ECO:0000256" key="4">
    <source>
        <dbReference type="ARBA" id="ARBA00049366"/>
    </source>
</evidence>
<keyword evidence="12" id="KW-1185">Reference proteome</keyword>
<dbReference type="InterPro" id="IPR036152">
    <property type="entry name" value="Asp/glu_Ase-like_sf"/>
</dbReference>
<dbReference type="GO" id="GO:0006528">
    <property type="term" value="P:asparagine metabolic process"/>
    <property type="evidence" value="ECO:0007669"/>
    <property type="project" value="InterPro"/>
</dbReference>
<dbReference type="InterPro" id="IPR027474">
    <property type="entry name" value="L-asparaginase_N"/>
</dbReference>
<dbReference type="InterPro" id="IPR020827">
    <property type="entry name" value="Asparaginase/glutaminase_AS1"/>
</dbReference>
<feature type="binding site" evidence="6">
    <location>
        <begin position="88"/>
        <end position="89"/>
    </location>
    <ligand>
        <name>substrate</name>
    </ligand>
</feature>
<feature type="active site" evidence="7">
    <location>
        <position position="12"/>
    </location>
</feature>
<evidence type="ECO:0000259" key="10">
    <source>
        <dbReference type="Pfam" id="PF17763"/>
    </source>
</evidence>
<dbReference type="KEGG" id="blr:BRLA_c018660"/>
<dbReference type="EC" id="3.5.1.1" evidence="2"/>
<evidence type="ECO:0000256" key="7">
    <source>
        <dbReference type="PROSITE-ProRule" id="PRU10099"/>
    </source>
</evidence>
<comment type="similarity">
    <text evidence="1">Belongs to the asparaginase 1 family.</text>
</comment>
<dbReference type="PROSITE" id="PS00144">
    <property type="entry name" value="ASN_GLN_ASE_1"/>
    <property type="match status" value="1"/>
</dbReference>
<gene>
    <name evidence="11" type="ORF">BRLA_c018660</name>
</gene>
<evidence type="ECO:0000256" key="6">
    <source>
        <dbReference type="PIRSR" id="PIRSR001220-2"/>
    </source>
</evidence>
<dbReference type="InterPro" id="IPR004550">
    <property type="entry name" value="AsnASE_II"/>
</dbReference>
<dbReference type="FunFam" id="3.40.50.40:FF:000003">
    <property type="entry name" value="L-asparaginase 2"/>
    <property type="match status" value="1"/>
</dbReference>
<dbReference type="PANTHER" id="PTHR11707:SF28">
    <property type="entry name" value="60 KDA LYSOPHOSPHOLIPASE"/>
    <property type="match status" value="1"/>
</dbReference>
<dbReference type="InterPro" id="IPR027473">
    <property type="entry name" value="L-asparaginase_C"/>
</dbReference>
<dbReference type="CDD" id="cd08964">
    <property type="entry name" value="L-asparaginase_II"/>
    <property type="match status" value="1"/>
</dbReference>
<reference evidence="11 12" key="1">
    <citation type="journal article" date="2011" name="J. Bacteriol.">
        <title>Genome sequence of Brevibacillus laterosporus LMG 15441, a pathogen of invertebrates.</title>
        <authorList>
            <person name="Djukic M."/>
            <person name="Poehlein A."/>
            <person name="Thurmer A."/>
            <person name="Daniel R."/>
        </authorList>
    </citation>
    <scope>NUCLEOTIDE SEQUENCE [LARGE SCALE GENOMIC DNA]</scope>
    <source>
        <strain evidence="11 12">LMG 15441</strain>
    </source>
</reference>
<dbReference type="eggNOG" id="COG0252">
    <property type="taxonomic scope" value="Bacteria"/>
</dbReference>
<dbReference type="SUPFAM" id="SSF53774">
    <property type="entry name" value="Glutaminase/Asparaginase"/>
    <property type="match status" value="1"/>
</dbReference>
<feature type="domain" description="Asparaginase/glutaminase C-terminal" evidence="10">
    <location>
        <begin position="206"/>
        <end position="321"/>
    </location>
</feature>
<dbReference type="PIRSF" id="PIRSF001220">
    <property type="entry name" value="L-ASNase_gatD"/>
    <property type="match status" value="1"/>
</dbReference>
<feature type="domain" description="L-asparaginase N-terminal" evidence="9">
    <location>
        <begin position="3"/>
        <end position="192"/>
    </location>
</feature>
<keyword evidence="3 11" id="KW-0378">Hydrolase</keyword>
<dbReference type="PIRSF" id="PIRSF500176">
    <property type="entry name" value="L_ASNase"/>
    <property type="match status" value="1"/>
</dbReference>
<dbReference type="PROSITE" id="PS51732">
    <property type="entry name" value="ASN_GLN_ASE_3"/>
    <property type="match status" value="1"/>
</dbReference>
<evidence type="ECO:0000313" key="12">
    <source>
        <dbReference type="Proteomes" id="UP000005850"/>
    </source>
</evidence>